<keyword evidence="16" id="KW-1185">Reference proteome</keyword>
<keyword evidence="6 11" id="KW-0798">TonB box</keyword>
<keyword evidence="2 10" id="KW-0813">Transport</keyword>
<dbReference type="InterPro" id="IPR036942">
    <property type="entry name" value="Beta-barrel_TonB_sf"/>
</dbReference>
<feature type="domain" description="TonB-dependent receptor-like beta-barrel" evidence="13">
    <location>
        <begin position="318"/>
        <end position="756"/>
    </location>
</feature>
<dbReference type="Pfam" id="PF07715">
    <property type="entry name" value="Plug"/>
    <property type="match status" value="1"/>
</dbReference>
<dbReference type="Gene3D" id="2.170.130.10">
    <property type="entry name" value="TonB-dependent receptor, plug domain"/>
    <property type="match status" value="1"/>
</dbReference>
<dbReference type="InterPro" id="IPR012910">
    <property type="entry name" value="Plug_dom"/>
</dbReference>
<comment type="similarity">
    <text evidence="10 11">Belongs to the TonB-dependent receptor family.</text>
</comment>
<dbReference type="PANTHER" id="PTHR30069">
    <property type="entry name" value="TONB-DEPENDENT OUTER MEMBRANE RECEPTOR"/>
    <property type="match status" value="1"/>
</dbReference>
<dbReference type="InterPro" id="IPR039426">
    <property type="entry name" value="TonB-dep_rcpt-like"/>
</dbReference>
<name>A0ABZ2KS33_9BACT</name>
<dbReference type="InterPro" id="IPR011990">
    <property type="entry name" value="TPR-like_helical_dom_sf"/>
</dbReference>
<dbReference type="EMBL" id="CP089983">
    <property type="protein sequence ID" value="WXB00850.1"/>
    <property type="molecule type" value="Genomic_DNA"/>
</dbReference>
<accession>A0ABZ2KS33</accession>
<keyword evidence="8 15" id="KW-0675">Receptor</keyword>
<evidence type="ECO:0000256" key="9">
    <source>
        <dbReference type="ARBA" id="ARBA00023237"/>
    </source>
</evidence>
<evidence type="ECO:0000256" key="10">
    <source>
        <dbReference type="PROSITE-ProRule" id="PRU01360"/>
    </source>
</evidence>
<dbReference type="InterPro" id="IPR000531">
    <property type="entry name" value="Beta-barrel_TonB"/>
</dbReference>
<dbReference type="RefSeq" id="WP_394830452.1">
    <property type="nucleotide sequence ID" value="NZ_CP089929.1"/>
</dbReference>
<feature type="region of interest" description="Disordered" evidence="12">
    <location>
        <begin position="80"/>
        <end position="121"/>
    </location>
</feature>
<evidence type="ECO:0000256" key="12">
    <source>
        <dbReference type="SAM" id="MobiDB-lite"/>
    </source>
</evidence>
<evidence type="ECO:0000256" key="3">
    <source>
        <dbReference type="ARBA" id="ARBA00022452"/>
    </source>
</evidence>
<dbReference type="SUPFAM" id="SSF48452">
    <property type="entry name" value="TPR-like"/>
    <property type="match status" value="1"/>
</dbReference>
<dbReference type="PROSITE" id="PS52016">
    <property type="entry name" value="TONB_DEPENDENT_REC_3"/>
    <property type="match status" value="1"/>
</dbReference>
<reference evidence="15" key="1">
    <citation type="submission" date="2021-12" db="EMBL/GenBank/DDBJ databases">
        <title>Discovery of the Pendulisporaceae a myxobacterial family with distinct sporulation behavior and unique specialized metabolism.</title>
        <authorList>
            <person name="Garcia R."/>
            <person name="Popoff A."/>
            <person name="Bader C.D."/>
            <person name="Loehr J."/>
            <person name="Walesch S."/>
            <person name="Walt C."/>
            <person name="Boldt J."/>
            <person name="Bunk B."/>
            <person name="Haeckl F.J.F.P.J."/>
            <person name="Gunesch A.P."/>
            <person name="Birkelbach J."/>
            <person name="Nuebel U."/>
            <person name="Pietschmann T."/>
            <person name="Bach T."/>
            <person name="Mueller R."/>
        </authorList>
    </citation>
    <scope>NUCLEOTIDE SEQUENCE</scope>
    <source>
        <strain evidence="15">MSr11367</strain>
    </source>
</reference>
<protein>
    <submittedName>
        <fullName evidence="15">TonB-dependent receptor plug domain-containing protein</fullName>
    </submittedName>
</protein>
<evidence type="ECO:0000256" key="6">
    <source>
        <dbReference type="ARBA" id="ARBA00023077"/>
    </source>
</evidence>
<comment type="subcellular location">
    <subcellularLocation>
        <location evidence="1 10">Cell outer membrane</location>
        <topology evidence="1 10">Multi-pass membrane protein</topology>
    </subcellularLocation>
</comment>
<evidence type="ECO:0000259" key="14">
    <source>
        <dbReference type="Pfam" id="PF07715"/>
    </source>
</evidence>
<feature type="domain" description="TonB-dependent receptor plug" evidence="14">
    <location>
        <begin position="150"/>
        <end position="258"/>
    </location>
</feature>
<dbReference type="Gene3D" id="2.40.170.20">
    <property type="entry name" value="TonB-dependent receptor, beta-barrel domain"/>
    <property type="match status" value="1"/>
</dbReference>
<keyword evidence="9 10" id="KW-0998">Cell outer membrane</keyword>
<evidence type="ECO:0000256" key="5">
    <source>
        <dbReference type="ARBA" id="ARBA00022729"/>
    </source>
</evidence>
<evidence type="ECO:0000313" key="15">
    <source>
        <dbReference type="EMBL" id="WXB00850.1"/>
    </source>
</evidence>
<keyword evidence="3 10" id="KW-1134">Transmembrane beta strand</keyword>
<dbReference type="InterPro" id="IPR037066">
    <property type="entry name" value="Plug_dom_sf"/>
</dbReference>
<dbReference type="Gene3D" id="1.25.40.10">
    <property type="entry name" value="Tetratricopeptide repeat domain"/>
    <property type="match status" value="1"/>
</dbReference>
<dbReference type="Pfam" id="PF00593">
    <property type="entry name" value="TonB_dep_Rec_b-barrel"/>
    <property type="match status" value="1"/>
</dbReference>
<evidence type="ECO:0000256" key="2">
    <source>
        <dbReference type="ARBA" id="ARBA00022448"/>
    </source>
</evidence>
<feature type="compositionally biased region" description="Pro residues" evidence="12">
    <location>
        <begin position="84"/>
        <end position="106"/>
    </location>
</feature>
<gene>
    <name evidence="15" type="ORF">LVJ94_28500</name>
</gene>
<sequence length="786" mass="86437">MQLVQQKRYAEGIAELEKANEILPHPNVVFNIARARAEAGELDTAVAGYKEYIATNPPDRVEVELVLAQLEDRLAAQKVAETKPPAPEPAGPTPIAPGEVPTPPKPAEAKSTEPQKPAAPIPQAIVGEARTEDVYEETIITASRGKQSPLDAPSSTTVITQQDIRLSGITRIPELLRRVAGMDVMEITGGDSNVSMRGFNSRLANKVLVLVNGRSVYNDILGSTFWELLSIDVDQIERIEIIRGPGSALYGANAFAGVINIIPIAPGEGKPGLRVGYGDQQQAYGSAWATGRQGDIGYRISAGYTRYPKWTREIDGGRSDVLFAPVNQFTGAESQRIDIRTSKRFGKDMSLDVGGGYANSKLDVYGIGPLNEYNFDAANGDITVDFKSKNFNARTYFTRLSGTGQAAYDYIGHTLYTSHPRQNVFNTEAEFVGTFGENITHDVHFGLGYRLKDVSWEYLRGNDIEHHGSTYVQDSIHFGKQFNIVGSGRLDYVPYLKKIVPSARASVIYKPTDRQAFRLVGASAFRSPSFLEAYVGLPIMLSVPGALYYSGNGREDGSRLQPEQIISAEIGYLNQQSDLFEFDVTAYYQRVTDLIAVQDNRNVTLSDRLRGAGGFDPSAGRYIATFGGFTNQCDTHNVGGGELGARVYPVEGLDVFANYALNVSTQDKPSSCAIPEDKRTSRHKVNAGVQVRTKMGLNGEVSWHYQSAQVWQEKIATADGVVYQQFDVRAYMLLNARLGYRFYKDKAEISGTVFNLLGDSDSDPLQMHPYGNRIGRRFMAFFTYSL</sequence>
<dbReference type="PANTHER" id="PTHR30069:SF29">
    <property type="entry name" value="HEMOGLOBIN AND HEMOGLOBIN-HAPTOGLOBIN-BINDING PROTEIN 1-RELATED"/>
    <property type="match status" value="1"/>
</dbReference>
<keyword evidence="4 10" id="KW-0812">Transmembrane</keyword>
<dbReference type="Proteomes" id="UP001374803">
    <property type="component" value="Chromosome"/>
</dbReference>
<evidence type="ECO:0000256" key="7">
    <source>
        <dbReference type="ARBA" id="ARBA00023136"/>
    </source>
</evidence>
<evidence type="ECO:0000256" key="1">
    <source>
        <dbReference type="ARBA" id="ARBA00004571"/>
    </source>
</evidence>
<proteinExistence type="inferred from homology"/>
<evidence type="ECO:0000313" key="16">
    <source>
        <dbReference type="Proteomes" id="UP001374803"/>
    </source>
</evidence>
<keyword evidence="7 10" id="KW-0472">Membrane</keyword>
<dbReference type="SUPFAM" id="SSF56935">
    <property type="entry name" value="Porins"/>
    <property type="match status" value="1"/>
</dbReference>
<evidence type="ECO:0000256" key="8">
    <source>
        <dbReference type="ARBA" id="ARBA00023170"/>
    </source>
</evidence>
<evidence type="ECO:0000256" key="4">
    <source>
        <dbReference type="ARBA" id="ARBA00022692"/>
    </source>
</evidence>
<evidence type="ECO:0000259" key="13">
    <source>
        <dbReference type="Pfam" id="PF00593"/>
    </source>
</evidence>
<keyword evidence="5" id="KW-0732">Signal</keyword>
<organism evidence="15 16">
    <name type="scientific">Pendulispora rubella</name>
    <dbReference type="NCBI Taxonomy" id="2741070"/>
    <lineage>
        <taxon>Bacteria</taxon>
        <taxon>Pseudomonadati</taxon>
        <taxon>Myxococcota</taxon>
        <taxon>Myxococcia</taxon>
        <taxon>Myxococcales</taxon>
        <taxon>Sorangiineae</taxon>
        <taxon>Pendulisporaceae</taxon>
        <taxon>Pendulispora</taxon>
    </lineage>
</organism>
<evidence type="ECO:0000256" key="11">
    <source>
        <dbReference type="RuleBase" id="RU003357"/>
    </source>
</evidence>